<feature type="compositionally biased region" description="Low complexity" evidence="1">
    <location>
        <begin position="855"/>
        <end position="876"/>
    </location>
</feature>
<feature type="compositionally biased region" description="Polar residues" evidence="1">
    <location>
        <begin position="228"/>
        <end position="253"/>
    </location>
</feature>
<feature type="compositionally biased region" description="Pro residues" evidence="1">
    <location>
        <begin position="955"/>
        <end position="969"/>
    </location>
</feature>
<proteinExistence type="predicted"/>
<dbReference type="AlphaFoldDB" id="A0A4S8MP82"/>
<feature type="compositionally biased region" description="Low complexity" evidence="1">
    <location>
        <begin position="815"/>
        <end position="834"/>
    </location>
</feature>
<evidence type="ECO:0000313" key="3">
    <source>
        <dbReference type="Proteomes" id="UP000297245"/>
    </source>
</evidence>
<feature type="compositionally biased region" description="Polar residues" evidence="1">
    <location>
        <begin position="589"/>
        <end position="598"/>
    </location>
</feature>
<feature type="compositionally biased region" description="Polar residues" evidence="1">
    <location>
        <begin position="785"/>
        <end position="801"/>
    </location>
</feature>
<dbReference type="PANTHER" id="PTHR48125">
    <property type="entry name" value="LP07818P1"/>
    <property type="match status" value="1"/>
</dbReference>
<reference evidence="2 3" key="1">
    <citation type="journal article" date="2019" name="Nat. Ecol. Evol.">
        <title>Megaphylogeny resolves global patterns of mushroom evolution.</title>
        <authorList>
            <person name="Varga T."/>
            <person name="Krizsan K."/>
            <person name="Foldi C."/>
            <person name="Dima B."/>
            <person name="Sanchez-Garcia M."/>
            <person name="Sanchez-Ramirez S."/>
            <person name="Szollosi G.J."/>
            <person name="Szarkandi J.G."/>
            <person name="Papp V."/>
            <person name="Albert L."/>
            <person name="Andreopoulos W."/>
            <person name="Angelini C."/>
            <person name="Antonin V."/>
            <person name="Barry K.W."/>
            <person name="Bougher N.L."/>
            <person name="Buchanan P."/>
            <person name="Buyck B."/>
            <person name="Bense V."/>
            <person name="Catcheside P."/>
            <person name="Chovatia M."/>
            <person name="Cooper J."/>
            <person name="Damon W."/>
            <person name="Desjardin D."/>
            <person name="Finy P."/>
            <person name="Geml J."/>
            <person name="Haridas S."/>
            <person name="Hughes K."/>
            <person name="Justo A."/>
            <person name="Karasinski D."/>
            <person name="Kautmanova I."/>
            <person name="Kiss B."/>
            <person name="Kocsube S."/>
            <person name="Kotiranta H."/>
            <person name="LaButti K.M."/>
            <person name="Lechner B.E."/>
            <person name="Liimatainen K."/>
            <person name="Lipzen A."/>
            <person name="Lukacs Z."/>
            <person name="Mihaltcheva S."/>
            <person name="Morgado L.N."/>
            <person name="Niskanen T."/>
            <person name="Noordeloos M.E."/>
            <person name="Ohm R.A."/>
            <person name="Ortiz-Santana B."/>
            <person name="Ovrebo C."/>
            <person name="Racz N."/>
            <person name="Riley R."/>
            <person name="Savchenko A."/>
            <person name="Shiryaev A."/>
            <person name="Soop K."/>
            <person name="Spirin V."/>
            <person name="Szebenyi C."/>
            <person name="Tomsovsky M."/>
            <person name="Tulloss R.E."/>
            <person name="Uehling J."/>
            <person name="Grigoriev I.V."/>
            <person name="Vagvolgyi C."/>
            <person name="Papp T."/>
            <person name="Martin F.M."/>
            <person name="Miettinen O."/>
            <person name="Hibbett D.S."/>
            <person name="Nagy L.G."/>
        </authorList>
    </citation>
    <scope>NUCLEOTIDE SEQUENCE [LARGE SCALE GENOMIC DNA]</scope>
    <source>
        <strain evidence="2 3">CBS 962.96</strain>
    </source>
</reference>
<dbReference type="OrthoDB" id="2804702at2759"/>
<feature type="region of interest" description="Disordered" evidence="1">
    <location>
        <begin position="408"/>
        <end position="434"/>
    </location>
</feature>
<name>A0A4S8MP82_DENBC</name>
<dbReference type="EMBL" id="ML179053">
    <property type="protein sequence ID" value="THV04715.1"/>
    <property type="molecule type" value="Genomic_DNA"/>
</dbReference>
<dbReference type="PANTHER" id="PTHR48125:SF12">
    <property type="entry name" value="AT HOOK TRANSCRIPTION FACTOR FAMILY-RELATED"/>
    <property type="match status" value="1"/>
</dbReference>
<feature type="compositionally biased region" description="Low complexity" evidence="1">
    <location>
        <begin position="53"/>
        <end position="63"/>
    </location>
</feature>
<feature type="compositionally biased region" description="Low complexity" evidence="1">
    <location>
        <begin position="617"/>
        <end position="626"/>
    </location>
</feature>
<evidence type="ECO:0000313" key="2">
    <source>
        <dbReference type="EMBL" id="THV04715.1"/>
    </source>
</evidence>
<feature type="region of interest" description="Disordered" evidence="1">
    <location>
        <begin position="589"/>
        <end position="696"/>
    </location>
</feature>
<feature type="region of interest" description="Disordered" evidence="1">
    <location>
        <begin position="1"/>
        <end position="135"/>
    </location>
</feature>
<dbReference type="Proteomes" id="UP000297245">
    <property type="component" value="Unassembled WGS sequence"/>
</dbReference>
<gene>
    <name evidence="2" type="ORF">K435DRAFT_790724</name>
</gene>
<feature type="compositionally biased region" description="Polar residues" evidence="1">
    <location>
        <begin position="661"/>
        <end position="676"/>
    </location>
</feature>
<evidence type="ECO:0000256" key="1">
    <source>
        <dbReference type="SAM" id="MobiDB-lite"/>
    </source>
</evidence>
<protein>
    <submittedName>
        <fullName evidence="2">Uncharacterized protein</fullName>
    </submittedName>
</protein>
<feature type="compositionally biased region" description="Acidic residues" evidence="1">
    <location>
        <begin position="999"/>
        <end position="1014"/>
    </location>
</feature>
<accession>A0A4S8MP82</accession>
<organism evidence="2 3">
    <name type="scientific">Dendrothele bispora (strain CBS 962.96)</name>
    <dbReference type="NCBI Taxonomy" id="1314807"/>
    <lineage>
        <taxon>Eukaryota</taxon>
        <taxon>Fungi</taxon>
        <taxon>Dikarya</taxon>
        <taxon>Basidiomycota</taxon>
        <taxon>Agaricomycotina</taxon>
        <taxon>Agaricomycetes</taxon>
        <taxon>Agaricomycetidae</taxon>
        <taxon>Agaricales</taxon>
        <taxon>Agaricales incertae sedis</taxon>
        <taxon>Dendrothele</taxon>
    </lineage>
</organism>
<feature type="compositionally biased region" description="Polar residues" evidence="1">
    <location>
        <begin position="80"/>
        <end position="98"/>
    </location>
</feature>
<feature type="region of interest" description="Disordered" evidence="1">
    <location>
        <begin position="187"/>
        <end position="253"/>
    </location>
</feature>
<feature type="region of interest" description="Disordered" evidence="1">
    <location>
        <begin position="155"/>
        <end position="175"/>
    </location>
</feature>
<keyword evidence="3" id="KW-1185">Reference proteome</keyword>
<feature type="region of interest" description="Disordered" evidence="1">
    <location>
        <begin position="854"/>
        <end position="880"/>
    </location>
</feature>
<feature type="region of interest" description="Disordered" evidence="1">
    <location>
        <begin position="785"/>
        <end position="836"/>
    </location>
</feature>
<feature type="region of interest" description="Disordered" evidence="1">
    <location>
        <begin position="942"/>
        <end position="1014"/>
    </location>
</feature>
<sequence>MHLGAGSRTSPIFISDDEDDALSPDIEIVSLPESPRLNTPPIPDQSRGRFTKQKAPTQAAKQQSLAETLSKKRKRKREPSNAQSLRQVSSQVTTSGSNKSKRLKQEKPSHLNLYRYDSSDVPYSGDPYMTSSMSSLPAHSFTNVVEDMPAQSAYYSFPSTDDHDDNDVGDSPLLSSSEWVNSMARAAKPPMQDTTYPSKCPPTYTSPPPQGYVLEQSPDPLPVEPRPSASTSASTIENTAVSNTSHSLPPSKKQTFNNIIGMPIERDVDGKHGSFRNTQYTTFDAQLGVKFPYVPNPSKTLIIEQLPKTHRTFSFIQSWCKDVCGTFPIFYAVEANAAKALVEFSSATLAKRAWGSPKLGKGLSGLNPTQLKGKPREDLIRVWWYRPPSPELVFARKELEEGEIEDDTIMGDSTPKETKKERKARLAKAQKEEKAKKREKALAAAATLQKEKAAKAKLQAQTAIHNASVPVSAHSLPNSYSADHYDPNLPVIIPPPMYMPVQPPTNPPPLLLNSWNISNGIPPFVPPIPSTLPPPLPPPLELHSQWNSRGQSHSRNIHVAESLDGRVPLDDDNDDGMDIEDLDMELSSPVGSILSQPPENADAVLMNSPSPSPKPLLPASLPSKPSTVLSSELHRGLPTPTPTPPNEQTTLNTLHTHKSLTQHPLSPVPSSSSITAPSEPRAMKNAPRQPSFTKRSLLARQRELEERISRSKLELERKGQLSSQVAPTQAEPVTVTMISSIAATPDEVDKVEASSKRELEEDLRQRVLASQKRRKAAVGVNVVSSPAPFQTNSTSVVLSTETSDHFMSTPEPNLTKASTSSSTESSAPGASTPTKSSLDDLALSFINETFQTLQPASPSAPLSPSSASSTLPPTASIPLQVPRPLSASSVPIPVKPSSNTSSLAAKRLQLEQNIAETKMLMDELSRASTKQERDGILSRIREISRNTSEIDKAPTPRPGSTPSPAPPPASVMAYPSFLTASAKSPWPDSIMDGGILILSDDEDEENADDNASDP</sequence>
<feature type="compositionally biased region" description="Basic and acidic residues" evidence="1">
    <location>
        <begin position="942"/>
        <end position="954"/>
    </location>
</feature>